<dbReference type="FunFam" id="1.20.1070.10:FF:000001">
    <property type="entry name" value="Olfactory receptor"/>
    <property type="match status" value="1"/>
</dbReference>
<evidence type="ECO:0000256" key="9">
    <source>
        <dbReference type="ARBA" id="ARBA00023157"/>
    </source>
</evidence>
<dbReference type="PANTHER" id="PTHR24242:SF356">
    <property type="entry name" value="OLFACTORY RECEPTOR"/>
    <property type="match status" value="1"/>
</dbReference>
<feature type="transmembrane region" description="Helical" evidence="14">
    <location>
        <begin position="140"/>
        <end position="158"/>
    </location>
</feature>
<evidence type="ECO:0000313" key="17">
    <source>
        <dbReference type="Proteomes" id="UP000001646"/>
    </source>
</evidence>
<evidence type="ECO:0000256" key="10">
    <source>
        <dbReference type="ARBA" id="ARBA00023170"/>
    </source>
</evidence>
<dbReference type="InParanoid" id="H9GTU1"/>
<feature type="transmembrane region" description="Helical" evidence="14">
    <location>
        <begin position="272"/>
        <end position="292"/>
    </location>
</feature>
<evidence type="ECO:0000259" key="15">
    <source>
        <dbReference type="PROSITE" id="PS50262"/>
    </source>
</evidence>
<evidence type="ECO:0000256" key="6">
    <source>
        <dbReference type="ARBA" id="ARBA00022989"/>
    </source>
</evidence>
<dbReference type="PANTHER" id="PTHR24242">
    <property type="entry name" value="G-PROTEIN COUPLED RECEPTOR"/>
    <property type="match status" value="1"/>
</dbReference>
<proteinExistence type="inferred from homology"/>
<keyword evidence="2 14" id="KW-1003">Cell membrane</keyword>
<dbReference type="PRINTS" id="PR00245">
    <property type="entry name" value="OLFACTORYR"/>
</dbReference>
<evidence type="ECO:0000256" key="1">
    <source>
        <dbReference type="ARBA" id="ARBA00004651"/>
    </source>
</evidence>
<feature type="transmembrane region" description="Helical" evidence="14">
    <location>
        <begin position="101"/>
        <end position="120"/>
    </location>
</feature>
<accession>H9GTU1</accession>
<evidence type="ECO:0000256" key="7">
    <source>
        <dbReference type="ARBA" id="ARBA00023040"/>
    </source>
</evidence>
<reference evidence="16" key="3">
    <citation type="submission" date="2025-09" db="UniProtKB">
        <authorList>
            <consortium name="Ensembl"/>
        </authorList>
    </citation>
    <scope>IDENTIFICATION</scope>
</reference>
<dbReference type="OMA" id="CIQLTIS"/>
<evidence type="ECO:0000256" key="4">
    <source>
        <dbReference type="ARBA" id="ARBA00022692"/>
    </source>
</evidence>
<sequence>MGKGTKTVFTEFILVGFPTSMHFQLLLFFVFLINYVLVLAENIVIMITVWLNKHLHKPMYYFLCNMSFLEIWYISVTIPKMLSGFLTQNKNISFAGCMTQLYFFVSLACTESALLAVMAYDRYVAICFPLRYTAIMSTRFSIKLAGGSWLSGFTISIFKVSFISQITFCGSNIINHFFCDISPVLNLACTDMSLAEMVDFVLAIIILVLPLSVTVLSYIYIIATILSISSTTGRNKAFSTCASHLSVVILYYTAMIFMYVRPKAISSYNSNKLISVIYAVLTPMLNPWIYCLRNKEVKKAIWRTMGGKNML</sequence>
<keyword evidence="8 14" id="KW-0472">Membrane</keyword>
<dbReference type="GO" id="GO:0005549">
    <property type="term" value="F:odorant binding"/>
    <property type="evidence" value="ECO:0000318"/>
    <property type="project" value="GO_Central"/>
</dbReference>
<dbReference type="PROSITE" id="PS00237">
    <property type="entry name" value="G_PROTEIN_RECEP_F1_1"/>
    <property type="match status" value="1"/>
</dbReference>
<keyword evidence="5 14" id="KW-0552">Olfaction</keyword>
<reference evidence="16" key="2">
    <citation type="submission" date="2025-08" db="UniProtKB">
        <authorList>
            <consortium name="Ensembl"/>
        </authorList>
    </citation>
    <scope>IDENTIFICATION</scope>
</reference>
<keyword evidence="6 14" id="KW-1133">Transmembrane helix</keyword>
<keyword evidence="4 13" id="KW-0812">Transmembrane</keyword>
<dbReference type="PROSITE" id="PS50262">
    <property type="entry name" value="G_PROTEIN_RECEP_F1_2"/>
    <property type="match status" value="1"/>
</dbReference>
<keyword evidence="9" id="KW-1015">Disulfide bond</keyword>
<organism evidence="16 17">
    <name type="scientific">Anolis carolinensis</name>
    <name type="common">Green anole</name>
    <name type="synonym">American chameleon</name>
    <dbReference type="NCBI Taxonomy" id="28377"/>
    <lineage>
        <taxon>Eukaryota</taxon>
        <taxon>Metazoa</taxon>
        <taxon>Chordata</taxon>
        <taxon>Craniata</taxon>
        <taxon>Vertebrata</taxon>
        <taxon>Euteleostomi</taxon>
        <taxon>Lepidosauria</taxon>
        <taxon>Squamata</taxon>
        <taxon>Bifurcata</taxon>
        <taxon>Unidentata</taxon>
        <taxon>Episquamata</taxon>
        <taxon>Toxicofera</taxon>
        <taxon>Iguania</taxon>
        <taxon>Dactyloidae</taxon>
        <taxon>Anolis</taxon>
    </lineage>
</organism>
<dbReference type="HOGENOM" id="CLU_012526_8_1_1"/>
<dbReference type="PRINTS" id="PR00237">
    <property type="entry name" value="GPCRRHODOPSN"/>
</dbReference>
<feature type="transmembrane region" description="Helical" evidence="14">
    <location>
        <begin position="238"/>
        <end position="260"/>
    </location>
</feature>
<comment type="similarity">
    <text evidence="13">Belongs to the G-protein coupled receptor 1 family.</text>
</comment>
<evidence type="ECO:0000256" key="11">
    <source>
        <dbReference type="ARBA" id="ARBA00023180"/>
    </source>
</evidence>
<dbReference type="GO" id="GO:0004984">
    <property type="term" value="F:olfactory receptor activity"/>
    <property type="evidence" value="ECO:0000318"/>
    <property type="project" value="GO_Central"/>
</dbReference>
<dbReference type="Proteomes" id="UP000001646">
    <property type="component" value="Unplaced"/>
</dbReference>
<keyword evidence="12 13" id="KW-0807">Transducer</keyword>
<comment type="subcellular location">
    <subcellularLocation>
        <location evidence="1 14">Cell membrane</location>
        <topology evidence="1 14">Multi-pass membrane protein</topology>
    </subcellularLocation>
</comment>
<dbReference type="eggNOG" id="ENOG502SJJZ">
    <property type="taxonomic scope" value="Eukaryota"/>
</dbReference>
<keyword evidence="17" id="KW-1185">Reference proteome</keyword>
<dbReference type="InterPro" id="IPR000725">
    <property type="entry name" value="Olfact_rcpt"/>
</dbReference>
<evidence type="ECO:0000256" key="13">
    <source>
        <dbReference type="RuleBase" id="RU000688"/>
    </source>
</evidence>
<keyword evidence="11" id="KW-0325">Glycoprotein</keyword>
<feature type="transmembrane region" description="Helical" evidence="14">
    <location>
        <begin position="60"/>
        <end position="81"/>
    </location>
</feature>
<protein>
    <recommendedName>
        <fullName evidence="14">Olfactory receptor</fullName>
    </recommendedName>
</protein>
<evidence type="ECO:0000256" key="14">
    <source>
        <dbReference type="RuleBase" id="RU363047"/>
    </source>
</evidence>
<dbReference type="GO" id="GO:0005886">
    <property type="term" value="C:plasma membrane"/>
    <property type="evidence" value="ECO:0007669"/>
    <property type="project" value="UniProtKB-SubCell"/>
</dbReference>
<dbReference type="Gene3D" id="1.20.1070.10">
    <property type="entry name" value="Rhodopsin 7-helix transmembrane proteins"/>
    <property type="match status" value="1"/>
</dbReference>
<dbReference type="SUPFAM" id="SSF81321">
    <property type="entry name" value="Family A G protein-coupled receptor-like"/>
    <property type="match status" value="1"/>
</dbReference>
<evidence type="ECO:0000256" key="12">
    <source>
        <dbReference type="ARBA" id="ARBA00023224"/>
    </source>
</evidence>
<feature type="domain" description="G-protein coupled receptors family 1 profile" evidence="15">
    <location>
        <begin position="41"/>
        <end position="290"/>
    </location>
</feature>
<evidence type="ECO:0000256" key="5">
    <source>
        <dbReference type="ARBA" id="ARBA00022725"/>
    </source>
</evidence>
<keyword evidence="10 13" id="KW-0675">Receptor</keyword>
<dbReference type="Pfam" id="PF13853">
    <property type="entry name" value="7tm_4"/>
    <property type="match status" value="1"/>
</dbReference>
<dbReference type="GO" id="GO:0004930">
    <property type="term" value="F:G protein-coupled receptor activity"/>
    <property type="evidence" value="ECO:0007669"/>
    <property type="project" value="UniProtKB-KW"/>
</dbReference>
<feature type="transmembrane region" description="Helical" evidence="14">
    <location>
        <begin position="25"/>
        <end position="51"/>
    </location>
</feature>
<name>H9GTU1_ANOCA</name>
<evidence type="ECO:0000256" key="2">
    <source>
        <dbReference type="ARBA" id="ARBA00022475"/>
    </source>
</evidence>
<dbReference type="Ensembl" id="ENSACAT00000027008.1">
    <property type="protein sequence ID" value="ENSACAP00000020304.1"/>
    <property type="gene ID" value="ENSACAG00000025689.1"/>
</dbReference>
<keyword evidence="3 14" id="KW-0716">Sensory transduction</keyword>
<feature type="transmembrane region" description="Helical" evidence="14">
    <location>
        <begin position="200"/>
        <end position="226"/>
    </location>
</feature>
<reference evidence="16" key="1">
    <citation type="submission" date="2009-12" db="EMBL/GenBank/DDBJ databases">
        <title>The Genome Sequence of Anolis carolinensis (Green Anole Lizard).</title>
        <authorList>
            <consortium name="The Genome Sequencing Platform"/>
            <person name="Di Palma F."/>
            <person name="Alfoldi J."/>
            <person name="Heiman D."/>
            <person name="Young S."/>
            <person name="Grabherr M."/>
            <person name="Johnson J."/>
            <person name="Lander E.S."/>
            <person name="Lindblad-Toh K."/>
        </authorList>
    </citation>
    <scope>NUCLEOTIDE SEQUENCE [LARGE SCALE GENOMIC DNA]</scope>
    <source>
        <strain evidence="16">JBL SC #1</strain>
    </source>
</reference>
<dbReference type="GeneTree" id="ENSGT01150000286948"/>
<evidence type="ECO:0000313" key="16">
    <source>
        <dbReference type="Ensembl" id="ENSACAP00000020304.1"/>
    </source>
</evidence>
<dbReference type="InterPro" id="IPR000276">
    <property type="entry name" value="GPCR_Rhodpsn"/>
</dbReference>
<evidence type="ECO:0000256" key="8">
    <source>
        <dbReference type="ARBA" id="ARBA00023136"/>
    </source>
</evidence>
<gene>
    <name evidence="16" type="primary">LOC100554698</name>
</gene>
<dbReference type="AlphaFoldDB" id="H9GTU1"/>
<evidence type="ECO:0000256" key="3">
    <source>
        <dbReference type="ARBA" id="ARBA00022606"/>
    </source>
</evidence>
<dbReference type="InterPro" id="IPR017452">
    <property type="entry name" value="GPCR_Rhodpsn_7TM"/>
</dbReference>
<dbReference type="CDD" id="cd15224">
    <property type="entry name" value="7tmA_OR6B-like"/>
    <property type="match status" value="1"/>
</dbReference>
<dbReference type="InterPro" id="IPR050939">
    <property type="entry name" value="Olfactory_GPCR1"/>
</dbReference>
<keyword evidence="7 13" id="KW-0297">G-protein coupled receptor</keyword>